<comment type="catalytic activity">
    <reaction evidence="17">
        <text>L-tyrosyl-[protein] + ATP = O-phospho-L-tyrosyl-[protein] + ADP + H(+)</text>
        <dbReference type="Rhea" id="RHEA:10596"/>
        <dbReference type="Rhea" id="RHEA-COMP:10136"/>
        <dbReference type="Rhea" id="RHEA-COMP:20101"/>
        <dbReference type="ChEBI" id="CHEBI:15378"/>
        <dbReference type="ChEBI" id="CHEBI:30616"/>
        <dbReference type="ChEBI" id="CHEBI:46858"/>
        <dbReference type="ChEBI" id="CHEBI:61978"/>
        <dbReference type="ChEBI" id="CHEBI:456216"/>
        <dbReference type="EC" id="2.7.12.1"/>
    </reaction>
</comment>
<comment type="catalytic activity">
    <reaction evidence="16">
        <text>L-threonyl-[protein] + ATP = O-phospho-L-threonyl-[protein] + ADP + H(+)</text>
        <dbReference type="Rhea" id="RHEA:46608"/>
        <dbReference type="Rhea" id="RHEA-COMP:11060"/>
        <dbReference type="Rhea" id="RHEA-COMP:11605"/>
        <dbReference type="ChEBI" id="CHEBI:15378"/>
        <dbReference type="ChEBI" id="CHEBI:30013"/>
        <dbReference type="ChEBI" id="CHEBI:30616"/>
        <dbReference type="ChEBI" id="CHEBI:61977"/>
        <dbReference type="ChEBI" id="CHEBI:456216"/>
        <dbReference type="EC" id="2.7.12.1"/>
    </reaction>
</comment>
<dbReference type="Gene3D" id="1.10.510.10">
    <property type="entry name" value="Transferase(Phosphotransferase) domain 1"/>
    <property type="match status" value="1"/>
</dbReference>
<evidence type="ECO:0000256" key="9">
    <source>
        <dbReference type="ARBA" id="ARBA00022777"/>
    </source>
</evidence>
<proteinExistence type="predicted"/>
<dbReference type="SUPFAM" id="SSF56112">
    <property type="entry name" value="Protein kinase-like (PK-like)"/>
    <property type="match status" value="1"/>
</dbReference>
<comment type="caution">
    <text evidence="20">The sequence shown here is derived from an EMBL/GenBank/DDBJ whole genome shotgun (WGS) entry which is preliminary data.</text>
</comment>
<keyword evidence="7" id="KW-0808">Transferase</keyword>
<keyword evidence="6" id="KW-0723">Serine/threonine-protein kinase</keyword>
<evidence type="ECO:0000256" key="7">
    <source>
        <dbReference type="ARBA" id="ARBA00022679"/>
    </source>
</evidence>
<reference evidence="20 21" key="1">
    <citation type="submission" date="2024-02" db="EMBL/GenBank/DDBJ databases">
        <authorList>
            <person name="Daric V."/>
            <person name="Darras S."/>
        </authorList>
    </citation>
    <scope>NUCLEOTIDE SEQUENCE [LARGE SCALE GENOMIC DNA]</scope>
</reference>
<dbReference type="InterPro" id="IPR051302">
    <property type="entry name" value="Dual_SerThr-Tyr_Kinase"/>
</dbReference>
<gene>
    <name evidence="20" type="ORF">CVLEPA_LOCUS31662</name>
</gene>
<evidence type="ECO:0000256" key="8">
    <source>
        <dbReference type="ARBA" id="ARBA00022741"/>
    </source>
</evidence>
<name>A0ABP0H2H1_CLALP</name>
<evidence type="ECO:0000256" key="16">
    <source>
        <dbReference type="ARBA" id="ARBA00049308"/>
    </source>
</evidence>
<dbReference type="Pfam" id="PF00069">
    <property type="entry name" value="Pkinase"/>
    <property type="match status" value="1"/>
</dbReference>
<evidence type="ECO:0000256" key="14">
    <source>
        <dbReference type="ARBA" id="ARBA00042638"/>
    </source>
</evidence>
<dbReference type="PANTHER" id="PTHR46392:SF1">
    <property type="entry name" value="DUAL SERINE_THREONINE AND TYROSINE PROTEIN KINASE"/>
    <property type="match status" value="1"/>
</dbReference>
<protein>
    <recommendedName>
        <fullName evidence="12">Dual serine/threonine and tyrosine protein kinase</fullName>
        <ecNumber evidence="4">2.7.12.1</ecNumber>
    </recommendedName>
    <alternativeName>
        <fullName evidence="14">Dusty protein kinase</fullName>
    </alternativeName>
    <alternativeName>
        <fullName evidence="13">Receptor-interacting serine/threonine-protein kinase 5</fullName>
    </alternativeName>
</protein>
<feature type="domain" description="Protein kinase" evidence="19">
    <location>
        <begin position="730"/>
        <end position="993"/>
    </location>
</feature>
<dbReference type="PROSITE" id="PS00107">
    <property type="entry name" value="PROTEIN_KINASE_ATP"/>
    <property type="match status" value="1"/>
</dbReference>
<evidence type="ECO:0000313" key="20">
    <source>
        <dbReference type="EMBL" id="CAK8698195.1"/>
    </source>
</evidence>
<evidence type="ECO:0000256" key="18">
    <source>
        <dbReference type="PROSITE-ProRule" id="PRU10141"/>
    </source>
</evidence>
<keyword evidence="5" id="KW-0963">Cytoplasm</keyword>
<comment type="catalytic activity">
    <reaction evidence="15">
        <text>L-seryl-[protein] + ATP = O-phospho-L-seryl-[protein] + ADP + H(+)</text>
        <dbReference type="Rhea" id="RHEA:17989"/>
        <dbReference type="Rhea" id="RHEA-COMP:9863"/>
        <dbReference type="Rhea" id="RHEA-COMP:11604"/>
        <dbReference type="ChEBI" id="CHEBI:15378"/>
        <dbReference type="ChEBI" id="CHEBI:29999"/>
        <dbReference type="ChEBI" id="CHEBI:30616"/>
        <dbReference type="ChEBI" id="CHEBI:83421"/>
        <dbReference type="ChEBI" id="CHEBI:456216"/>
        <dbReference type="EC" id="2.7.12.1"/>
    </reaction>
</comment>
<evidence type="ECO:0000256" key="4">
    <source>
        <dbReference type="ARBA" id="ARBA00013203"/>
    </source>
</evidence>
<evidence type="ECO:0000256" key="13">
    <source>
        <dbReference type="ARBA" id="ARBA00041268"/>
    </source>
</evidence>
<organism evidence="20 21">
    <name type="scientific">Clavelina lepadiformis</name>
    <name type="common">Light-bulb sea squirt</name>
    <name type="synonym">Ascidia lepadiformis</name>
    <dbReference type="NCBI Taxonomy" id="159417"/>
    <lineage>
        <taxon>Eukaryota</taxon>
        <taxon>Metazoa</taxon>
        <taxon>Chordata</taxon>
        <taxon>Tunicata</taxon>
        <taxon>Ascidiacea</taxon>
        <taxon>Aplousobranchia</taxon>
        <taxon>Clavelinidae</taxon>
        <taxon>Clavelina</taxon>
    </lineage>
</organism>
<sequence>MGSCIDQSINSAFMEFAHFQASLCRIYDDTVRLIKDEPNLQEEQCSLLNDPQFRNLFDNKLSIVILGESYKAQCECLNWLLGETVIPVTCSAWIKKGCPLTVRYGVKPELALTLSDSFVLPINNGRIGGLELKSSLSDYAEKCDSLEQEDIADCVFMDINVKEINNAGLEILLDKPLLQSNVEVIVQGTINVSCDEPSYFENNGPLEGVLPIFLYSLEREKLTYRDIAILENLKQVHGDCPVLFWLTRSSVNLNLSVCNQHNKQLPTARVQFRVGDEPLLASHRSINSCDQHITYSFQEALTKFSTCKEHINTIHDHGSCFDSGCILSSDENIPSANHCDERCNLLHSHATCETDHSILRRIQNDLENIGFYFNSKCNFSQCGNKNCSSGYFEHDFKEPYYNTSMMLAKPDECSQLPNAVICFINRVAQLHLLKATELLNSYHKTVLDDMIKQVYSLSRDVMITPKRMSYAHQQEKELYNKLLDIAMHKQSEFMDIIASVKREHASAILKMAENYEIEEADNEVTLRMVSDTMSDIQNLVLQQIKYAAADKLSSTINVLKDNMTGTLSRCIECLESSDEHVKMPSDVSDDASTHLHMILNAAYNVDVTIHSSSSLLKLVIDKIRQMLRTFSWKEVPVMDASWKRGVAENVLNNLCENRLAKTMCSQFRSHLRQSHDAFLTALRNLESRHQGRLEREKEKRQHASKVLAPRVAQLALRSRSLIDEVLYGTPKIGRELGRGMYGIVFSCSPWPNPACGGKPCAIKSVVPQDEKHWNDLSLEFYYSMCLPPHPRIVRLFGSIVDQSYGGGLEQPQVFLVMERMQQDLHASIKKGMFDKDRMRVAVDVVEGIRFLHSQGLVHRDIKLKNVLLDKRNRAKITDLGFCKPGAMISGSIVGTPIHMPPELFTGQYDNSVDVYAFGILFWHLCAGTTRLPKKYGLCSSKDHLWNAVKKGTRPEYLPCFSTECWMLMKECWDADPNARPLLGVIQTRIHQIIKQNFNSVSS</sequence>
<evidence type="ECO:0000313" key="21">
    <source>
        <dbReference type="Proteomes" id="UP001642483"/>
    </source>
</evidence>
<evidence type="ECO:0000256" key="12">
    <source>
        <dbReference type="ARBA" id="ARBA00040421"/>
    </source>
</evidence>
<dbReference type="SMART" id="SM00220">
    <property type="entry name" value="S_TKc"/>
    <property type="match status" value="1"/>
</dbReference>
<dbReference type="InterPro" id="IPR011009">
    <property type="entry name" value="Kinase-like_dom_sf"/>
</dbReference>
<dbReference type="InterPro" id="IPR000719">
    <property type="entry name" value="Prot_kinase_dom"/>
</dbReference>
<feature type="binding site" evidence="18">
    <location>
        <position position="763"/>
    </location>
    <ligand>
        <name>ATP</name>
        <dbReference type="ChEBI" id="CHEBI:30616"/>
    </ligand>
</feature>
<keyword evidence="9" id="KW-0418">Kinase</keyword>
<evidence type="ECO:0000256" key="10">
    <source>
        <dbReference type="ARBA" id="ARBA00022840"/>
    </source>
</evidence>
<evidence type="ECO:0000256" key="2">
    <source>
        <dbReference type="ARBA" id="ARBA00004221"/>
    </source>
</evidence>
<keyword evidence="10 18" id="KW-0067">ATP-binding</keyword>
<keyword evidence="21" id="KW-1185">Reference proteome</keyword>
<keyword evidence="11" id="KW-0829">Tyrosine-protein kinase</keyword>
<dbReference type="InterPro" id="IPR017441">
    <property type="entry name" value="Protein_kinase_ATP_BS"/>
</dbReference>
<evidence type="ECO:0000256" key="11">
    <source>
        <dbReference type="ARBA" id="ARBA00023137"/>
    </source>
</evidence>
<dbReference type="PROSITE" id="PS00108">
    <property type="entry name" value="PROTEIN_KINASE_ST"/>
    <property type="match status" value="1"/>
</dbReference>
<keyword evidence="8 18" id="KW-0547">Nucleotide-binding</keyword>
<dbReference type="InterPro" id="IPR008271">
    <property type="entry name" value="Ser/Thr_kinase_AS"/>
</dbReference>
<evidence type="ECO:0000256" key="15">
    <source>
        <dbReference type="ARBA" id="ARBA00049003"/>
    </source>
</evidence>
<comment type="subcellular location">
    <subcellularLocation>
        <location evidence="2">Apical cell membrane</location>
    </subcellularLocation>
    <subcellularLocation>
        <location evidence="1">Basolateral cell membrane</location>
    </subcellularLocation>
    <subcellularLocation>
        <location evidence="3">Cytoplasm</location>
    </subcellularLocation>
</comment>
<evidence type="ECO:0000256" key="3">
    <source>
        <dbReference type="ARBA" id="ARBA00004496"/>
    </source>
</evidence>
<accession>A0ABP0H2H1</accession>
<evidence type="ECO:0000256" key="5">
    <source>
        <dbReference type="ARBA" id="ARBA00022490"/>
    </source>
</evidence>
<dbReference type="PANTHER" id="PTHR46392">
    <property type="entry name" value="DUAL SERINE/THREONINE AND TYROSINE PROTEIN KINASE"/>
    <property type="match status" value="1"/>
</dbReference>
<dbReference type="EC" id="2.7.12.1" evidence="4"/>
<dbReference type="Proteomes" id="UP001642483">
    <property type="component" value="Unassembled WGS sequence"/>
</dbReference>
<dbReference type="EMBL" id="CAWYQH010000174">
    <property type="protein sequence ID" value="CAK8698195.1"/>
    <property type="molecule type" value="Genomic_DNA"/>
</dbReference>
<dbReference type="PROSITE" id="PS50011">
    <property type="entry name" value="PROTEIN_KINASE_DOM"/>
    <property type="match status" value="1"/>
</dbReference>
<evidence type="ECO:0000256" key="17">
    <source>
        <dbReference type="ARBA" id="ARBA00051680"/>
    </source>
</evidence>
<evidence type="ECO:0000256" key="1">
    <source>
        <dbReference type="ARBA" id="ARBA00004187"/>
    </source>
</evidence>
<evidence type="ECO:0000259" key="19">
    <source>
        <dbReference type="PROSITE" id="PS50011"/>
    </source>
</evidence>
<evidence type="ECO:0000256" key="6">
    <source>
        <dbReference type="ARBA" id="ARBA00022527"/>
    </source>
</evidence>